<evidence type="ECO:0000313" key="2">
    <source>
        <dbReference type="EMBL" id="VWC41079.1"/>
    </source>
</evidence>
<evidence type="ECO:0000313" key="3">
    <source>
        <dbReference type="Proteomes" id="UP000494261"/>
    </source>
</evidence>
<organism evidence="2 3">
    <name type="scientific">Burkholderia aenigmatica</name>
    <dbReference type="NCBI Taxonomy" id="2015348"/>
    <lineage>
        <taxon>Bacteria</taxon>
        <taxon>Pseudomonadati</taxon>
        <taxon>Pseudomonadota</taxon>
        <taxon>Betaproteobacteria</taxon>
        <taxon>Burkholderiales</taxon>
        <taxon>Burkholderiaceae</taxon>
        <taxon>Burkholderia</taxon>
        <taxon>Burkholderia cepacia complex</taxon>
    </lineage>
</organism>
<dbReference type="Pfam" id="PF25199">
    <property type="entry name" value="nSTAND_NTPase5"/>
    <property type="match status" value="1"/>
</dbReference>
<proteinExistence type="predicted"/>
<evidence type="ECO:0000259" key="1">
    <source>
        <dbReference type="Pfam" id="PF25199"/>
    </source>
</evidence>
<accession>A0A6P2RWX9</accession>
<reference evidence="2 3" key="1">
    <citation type="submission" date="2019-09" db="EMBL/GenBank/DDBJ databases">
        <authorList>
            <person name="Depoorter E."/>
        </authorList>
    </citation>
    <scope>NUCLEOTIDE SEQUENCE [LARGE SCALE GENOMIC DNA]</scope>
    <source>
        <strain evidence="2">LMG 13014</strain>
    </source>
</reference>
<sequence length="824" mass="93026">MGVPVDLIPVLLQGLAEGQYHLLCGAGVSIGARGGDGGELQVAAKVAKEILDRTSTIVDPAEEGNLAIVYEEAKVQDRTKLNEYLRKRFMQCSPTWQAKLFDIRWHRIWTLNIDDVLERVFDGENNKAKFRKISPVSWRDKFSPPEKSASEVQVIHLHGLAERVGGDGEDLIFGLVEYSNVVRTVPPWHAAFETAYVQDPFIICGARLAEEPDFAIATRTKNQSRIATGFPSVIVLKEVSPALKIRLERFGLIPVEATGDAFFSALLEDIGEYKNSLEKIAVKNGVFERFSIQFRKLDPRADLIDLGTDFYGGDEPTWLDIVSGKDVIFKVTGNVIRDIEKQRGSYVYILHGTLATGKTAACLRIAKDIVQYGYTSYFFRNEESIDVDACLGFLSAAPKTALIFDDAADHSAGIGKLATRCAEAGIQCVIIAAERPRRLRALKIDVPDKYRREYLYSRLDDSDLWGLIAHRRKVARLGSLVRKSDRQVFDFFRDACHRELFESLSQAEYSKGFKARISDYIDAELRDAATKNVSTVVACVHRFGHLLPIATAMRAAGAHFDRFKALLEEALGSDGIIVRERKGLRLRHRVISEELWKFQTVGQKYDAMLLVCQHLAPAINPKTIKAKLLPHRIVREILDVEEVVNSLQLQAFEFYAELEPIYGWSSRFWDQRAILESKAGNFQKAYSYSQKAVSLERHAFAYNTLGYICLVQANHIAESNSQESKEIYTEGVAALDDARMAAERNDLSFEHPYVTFFSNTLRYAQHFGRDDVSFSLVESHWDRWIKAAHDASCFKTHYGQQRIRELMASWLKIKLARGKDSSTK</sequence>
<dbReference type="InterPro" id="IPR057574">
    <property type="entry name" value="nSTAND_NTPase5_dom"/>
</dbReference>
<feature type="domain" description="Novel STAND NTPase 5" evidence="1">
    <location>
        <begin position="309"/>
        <end position="442"/>
    </location>
</feature>
<name>A0A6P2RWX9_9BURK</name>
<dbReference type="Proteomes" id="UP000494261">
    <property type="component" value="Unassembled WGS sequence"/>
</dbReference>
<dbReference type="EMBL" id="CABVQC010000071">
    <property type="protein sequence ID" value="VWC41079.1"/>
    <property type="molecule type" value="Genomic_DNA"/>
</dbReference>
<dbReference type="Pfam" id="PF13289">
    <property type="entry name" value="SIR2_2"/>
    <property type="match status" value="1"/>
</dbReference>
<protein>
    <recommendedName>
        <fullName evidence="1">Novel STAND NTPase 5 domain-containing protein</fullName>
    </recommendedName>
</protein>
<dbReference type="AlphaFoldDB" id="A0A6P2RWX9"/>
<gene>
    <name evidence="2" type="ORF">BLA13014_06890</name>
</gene>